<proteinExistence type="predicted"/>
<gene>
    <name evidence="2" type="ORF">G9444_4265</name>
</gene>
<evidence type="ECO:0000313" key="3">
    <source>
        <dbReference type="Proteomes" id="UP000502345"/>
    </source>
</evidence>
<dbReference type="Proteomes" id="UP000502345">
    <property type="component" value="Chromosome"/>
</dbReference>
<reference evidence="2 3" key="1">
    <citation type="submission" date="2020-03" db="EMBL/GenBank/DDBJ databases">
        <title>Screen low temperature-resistant strains for efficient degradation of petroleum hydrocarbons under the low temperature.</title>
        <authorList>
            <person name="Wang Y."/>
            <person name="Chen J."/>
        </authorList>
    </citation>
    <scope>NUCLEOTIDE SEQUENCE [LARGE SCALE GENOMIC DNA]</scope>
    <source>
        <strain evidence="2 3">KB1</strain>
    </source>
</reference>
<accession>A0A6G9CX73</accession>
<protein>
    <recommendedName>
        <fullName evidence="1">SnoaL-like domain-containing protein</fullName>
    </recommendedName>
</protein>
<feature type="domain" description="SnoaL-like" evidence="1">
    <location>
        <begin position="49"/>
        <end position="177"/>
    </location>
</feature>
<sequence length="182" mass="19821">MISKFAAPSPENIAAHWDEAVVVVVMSCSVRSAAPTSTEDSMQPEGPAEQIRSTLARIAHLADTGSVEDYVEQFTREAEWNMPANPDRGIPAQVRRGREEIAAGVRERRAAGIQGPGTFTRHVTTAIAVDVTSETTARADAVWTFYVDTATSPELSGVGSYADEFELEDGRWRLSRRVISRG</sequence>
<dbReference type="SUPFAM" id="SSF54427">
    <property type="entry name" value="NTF2-like"/>
    <property type="match status" value="1"/>
</dbReference>
<dbReference type="Gene3D" id="3.10.450.50">
    <property type="match status" value="1"/>
</dbReference>
<dbReference type="RefSeq" id="WP_225320091.1">
    <property type="nucleotide sequence ID" value="NZ_CP050124.1"/>
</dbReference>
<name>A0A6G9CX73_RHOER</name>
<evidence type="ECO:0000259" key="1">
    <source>
        <dbReference type="Pfam" id="PF13577"/>
    </source>
</evidence>
<dbReference type="EMBL" id="CP050124">
    <property type="protein sequence ID" value="QIP41509.1"/>
    <property type="molecule type" value="Genomic_DNA"/>
</dbReference>
<dbReference type="AlphaFoldDB" id="A0A6G9CX73"/>
<dbReference type="Pfam" id="PF13577">
    <property type="entry name" value="SnoaL_4"/>
    <property type="match status" value="1"/>
</dbReference>
<evidence type="ECO:0000313" key="2">
    <source>
        <dbReference type="EMBL" id="QIP41509.1"/>
    </source>
</evidence>
<organism evidence="2 3">
    <name type="scientific">Rhodococcus erythropolis</name>
    <name type="common">Arthrobacter picolinophilus</name>
    <dbReference type="NCBI Taxonomy" id="1833"/>
    <lineage>
        <taxon>Bacteria</taxon>
        <taxon>Bacillati</taxon>
        <taxon>Actinomycetota</taxon>
        <taxon>Actinomycetes</taxon>
        <taxon>Mycobacteriales</taxon>
        <taxon>Nocardiaceae</taxon>
        <taxon>Rhodococcus</taxon>
        <taxon>Rhodococcus erythropolis group</taxon>
    </lineage>
</organism>
<dbReference type="InterPro" id="IPR037401">
    <property type="entry name" value="SnoaL-like"/>
</dbReference>
<dbReference type="InterPro" id="IPR032710">
    <property type="entry name" value="NTF2-like_dom_sf"/>
</dbReference>